<gene>
    <name evidence="4" type="ORF">ACFP1B_03960</name>
</gene>
<dbReference type="Pfam" id="PF05532">
    <property type="entry name" value="CsbD"/>
    <property type="match status" value="1"/>
</dbReference>
<dbReference type="EMBL" id="JBHSPU010000003">
    <property type="protein sequence ID" value="MFC5912595.1"/>
    <property type="molecule type" value="Genomic_DNA"/>
</dbReference>
<evidence type="ECO:0000313" key="4">
    <source>
        <dbReference type="EMBL" id="MFC5912595.1"/>
    </source>
</evidence>
<reference evidence="5" key="1">
    <citation type="journal article" date="2019" name="Int. J. Syst. Evol. Microbiol.">
        <title>The Global Catalogue of Microorganisms (GCM) 10K type strain sequencing project: providing services to taxonomists for standard genome sequencing and annotation.</title>
        <authorList>
            <consortium name="The Broad Institute Genomics Platform"/>
            <consortium name="The Broad Institute Genome Sequencing Center for Infectious Disease"/>
            <person name="Wu L."/>
            <person name="Ma J."/>
        </authorList>
    </citation>
    <scope>NUCLEOTIDE SEQUENCE [LARGE SCALE GENOMIC DNA]</scope>
    <source>
        <strain evidence="5">JCM 4147</strain>
    </source>
</reference>
<evidence type="ECO:0000256" key="1">
    <source>
        <dbReference type="ARBA" id="ARBA00009129"/>
    </source>
</evidence>
<organism evidence="4 5">
    <name type="scientific">Streptomyces pulveraceus</name>
    <dbReference type="NCBI Taxonomy" id="68258"/>
    <lineage>
        <taxon>Bacteria</taxon>
        <taxon>Bacillati</taxon>
        <taxon>Actinomycetota</taxon>
        <taxon>Actinomycetes</taxon>
        <taxon>Kitasatosporales</taxon>
        <taxon>Streptomycetaceae</taxon>
        <taxon>Streptomyces</taxon>
    </lineage>
</organism>
<keyword evidence="5" id="KW-1185">Reference proteome</keyword>
<feature type="domain" description="CsbD-like" evidence="3">
    <location>
        <begin position="6"/>
        <end position="57"/>
    </location>
</feature>
<dbReference type="SUPFAM" id="SSF69047">
    <property type="entry name" value="Hypothetical protein YjbJ"/>
    <property type="match status" value="1"/>
</dbReference>
<dbReference type="RefSeq" id="WP_329917769.1">
    <property type="nucleotide sequence ID" value="NZ_BAAATU010000027.1"/>
</dbReference>
<dbReference type="InterPro" id="IPR008462">
    <property type="entry name" value="CsbD"/>
</dbReference>
<accession>A0ABW1GFI2</accession>
<evidence type="ECO:0000259" key="3">
    <source>
        <dbReference type="Pfam" id="PF05532"/>
    </source>
</evidence>
<sequence>MSIGKKIAHKAEAVKGGAKKAVGRVTGSPRLRAEGRGDQAKGNVKQAGAKIKDAFRH</sequence>
<proteinExistence type="inferred from homology"/>
<protein>
    <submittedName>
        <fullName evidence="4">CsbD family protein</fullName>
    </submittedName>
</protein>
<dbReference type="InterPro" id="IPR036629">
    <property type="entry name" value="YjbJ_sf"/>
</dbReference>
<comment type="caution">
    <text evidence="4">The sequence shown here is derived from an EMBL/GenBank/DDBJ whole genome shotgun (WGS) entry which is preliminary data.</text>
</comment>
<dbReference type="Gene3D" id="1.10.1470.10">
    <property type="entry name" value="YjbJ"/>
    <property type="match status" value="1"/>
</dbReference>
<dbReference type="Proteomes" id="UP001596200">
    <property type="component" value="Unassembled WGS sequence"/>
</dbReference>
<feature type="region of interest" description="Disordered" evidence="2">
    <location>
        <begin position="15"/>
        <end position="57"/>
    </location>
</feature>
<comment type="similarity">
    <text evidence="1">Belongs to the UPF0337 (CsbD) family.</text>
</comment>
<name>A0ABW1GFI2_9ACTN</name>
<evidence type="ECO:0000313" key="5">
    <source>
        <dbReference type="Proteomes" id="UP001596200"/>
    </source>
</evidence>
<evidence type="ECO:0000256" key="2">
    <source>
        <dbReference type="SAM" id="MobiDB-lite"/>
    </source>
</evidence>